<feature type="transmembrane region" description="Helical" evidence="1">
    <location>
        <begin position="67"/>
        <end position="89"/>
    </location>
</feature>
<keyword evidence="3" id="KW-1185">Reference proteome</keyword>
<dbReference type="AlphaFoldDB" id="A0AAD7XS69"/>
<keyword evidence="1" id="KW-0472">Membrane</keyword>
<reference evidence="2" key="1">
    <citation type="submission" date="2023-01" db="EMBL/GenBank/DDBJ databases">
        <title>Metagenome sequencing of chrysophaentin producing Chrysophaeum taylorii.</title>
        <authorList>
            <person name="Davison J."/>
            <person name="Bewley C."/>
        </authorList>
    </citation>
    <scope>NUCLEOTIDE SEQUENCE</scope>
    <source>
        <strain evidence="2">NIES-1699</strain>
    </source>
</reference>
<proteinExistence type="predicted"/>
<evidence type="ECO:0000313" key="3">
    <source>
        <dbReference type="Proteomes" id="UP001230188"/>
    </source>
</evidence>
<name>A0AAD7XS69_9STRA</name>
<comment type="caution">
    <text evidence="2">The sequence shown here is derived from an EMBL/GenBank/DDBJ whole genome shotgun (WGS) entry which is preliminary data.</text>
</comment>
<gene>
    <name evidence="2" type="ORF">CTAYLR_005282</name>
</gene>
<keyword evidence="1" id="KW-1133">Transmembrane helix</keyword>
<keyword evidence="1" id="KW-0812">Transmembrane</keyword>
<dbReference type="Proteomes" id="UP001230188">
    <property type="component" value="Unassembled WGS sequence"/>
</dbReference>
<evidence type="ECO:0000256" key="1">
    <source>
        <dbReference type="SAM" id="Phobius"/>
    </source>
</evidence>
<evidence type="ECO:0000313" key="2">
    <source>
        <dbReference type="EMBL" id="KAJ8608883.1"/>
    </source>
</evidence>
<sequence length="155" mass="17019">MVPSSQLRFVPQEHYDAEAARVQQRAPPMPQGNPAVLMDVVVSRVETRLQSTGHVCAAELYCCCSPCFVLCMLLMPVYLFLNLVVWIGLIRGPCIGCNAGCGLSCAEFSKRLCEAIKTIDILSSLAAFGTPNPWCEYSRPVQATQIQQPIAYATY</sequence>
<dbReference type="EMBL" id="JAQMWT010000157">
    <property type="protein sequence ID" value="KAJ8608883.1"/>
    <property type="molecule type" value="Genomic_DNA"/>
</dbReference>
<accession>A0AAD7XS69</accession>
<organism evidence="2 3">
    <name type="scientific">Chrysophaeum taylorii</name>
    <dbReference type="NCBI Taxonomy" id="2483200"/>
    <lineage>
        <taxon>Eukaryota</taxon>
        <taxon>Sar</taxon>
        <taxon>Stramenopiles</taxon>
        <taxon>Ochrophyta</taxon>
        <taxon>Pelagophyceae</taxon>
        <taxon>Pelagomonadales</taxon>
        <taxon>Pelagomonadaceae</taxon>
        <taxon>Chrysophaeum</taxon>
    </lineage>
</organism>
<protein>
    <submittedName>
        <fullName evidence="2">Uncharacterized protein</fullName>
    </submittedName>
</protein>